<feature type="region of interest" description="Disordered" evidence="1">
    <location>
        <begin position="20"/>
        <end position="68"/>
    </location>
</feature>
<evidence type="ECO:0000313" key="2">
    <source>
        <dbReference type="EMBL" id="GAA0144504.1"/>
    </source>
</evidence>
<dbReference type="Proteomes" id="UP001454036">
    <property type="component" value="Unassembled WGS sequence"/>
</dbReference>
<proteinExistence type="predicted"/>
<dbReference type="EMBL" id="BAABME010000655">
    <property type="protein sequence ID" value="GAA0144504.1"/>
    <property type="molecule type" value="Genomic_DNA"/>
</dbReference>
<comment type="caution">
    <text evidence="2">The sequence shown here is derived from an EMBL/GenBank/DDBJ whole genome shotgun (WGS) entry which is preliminary data.</text>
</comment>
<evidence type="ECO:0000256" key="1">
    <source>
        <dbReference type="SAM" id="MobiDB-lite"/>
    </source>
</evidence>
<keyword evidence="3" id="KW-1185">Reference proteome</keyword>
<sequence>MEEFNERAYVYIQIDEVEKRADKAKGKRPMNESPRRSPEPRRRSALDRIREPEKAYTQSDLPRGSTFSRLQNDLRKREEVKEVRIEYLTLLKTSVENVFLEIEERRMLPRPARKKSLPSKRDMSKYC</sequence>
<protein>
    <submittedName>
        <fullName evidence="2">Uncharacterized protein</fullName>
    </submittedName>
</protein>
<gene>
    <name evidence="2" type="ORF">LIER_04934</name>
</gene>
<feature type="compositionally biased region" description="Basic and acidic residues" evidence="1">
    <location>
        <begin position="20"/>
        <end position="54"/>
    </location>
</feature>
<accession>A0AAV3NYU0</accession>
<organism evidence="2 3">
    <name type="scientific">Lithospermum erythrorhizon</name>
    <name type="common">Purple gromwell</name>
    <name type="synonym">Lithospermum officinale var. erythrorhizon</name>
    <dbReference type="NCBI Taxonomy" id="34254"/>
    <lineage>
        <taxon>Eukaryota</taxon>
        <taxon>Viridiplantae</taxon>
        <taxon>Streptophyta</taxon>
        <taxon>Embryophyta</taxon>
        <taxon>Tracheophyta</taxon>
        <taxon>Spermatophyta</taxon>
        <taxon>Magnoliopsida</taxon>
        <taxon>eudicotyledons</taxon>
        <taxon>Gunneridae</taxon>
        <taxon>Pentapetalae</taxon>
        <taxon>asterids</taxon>
        <taxon>lamiids</taxon>
        <taxon>Boraginales</taxon>
        <taxon>Boraginaceae</taxon>
        <taxon>Boraginoideae</taxon>
        <taxon>Lithospermeae</taxon>
        <taxon>Lithospermum</taxon>
    </lineage>
</organism>
<dbReference type="AlphaFoldDB" id="A0AAV3NYU0"/>
<reference evidence="2 3" key="1">
    <citation type="submission" date="2024-01" db="EMBL/GenBank/DDBJ databases">
        <title>The complete chloroplast genome sequence of Lithospermum erythrorhizon: insights into the phylogenetic relationship among Boraginaceae species and the maternal lineages of purple gromwells.</title>
        <authorList>
            <person name="Okada T."/>
            <person name="Watanabe K."/>
        </authorList>
    </citation>
    <scope>NUCLEOTIDE SEQUENCE [LARGE SCALE GENOMIC DNA]</scope>
</reference>
<name>A0AAV3NYU0_LITER</name>
<feature type="compositionally biased region" description="Polar residues" evidence="1">
    <location>
        <begin position="56"/>
        <end position="68"/>
    </location>
</feature>
<evidence type="ECO:0000313" key="3">
    <source>
        <dbReference type="Proteomes" id="UP001454036"/>
    </source>
</evidence>